<dbReference type="InterPro" id="IPR035992">
    <property type="entry name" value="Ricin_B-like_lectins"/>
</dbReference>
<organism evidence="2 3">
    <name type="scientific">Asbolus verrucosus</name>
    <name type="common">Desert ironclad beetle</name>
    <dbReference type="NCBI Taxonomy" id="1661398"/>
    <lineage>
        <taxon>Eukaryota</taxon>
        <taxon>Metazoa</taxon>
        <taxon>Ecdysozoa</taxon>
        <taxon>Arthropoda</taxon>
        <taxon>Hexapoda</taxon>
        <taxon>Insecta</taxon>
        <taxon>Pterygota</taxon>
        <taxon>Neoptera</taxon>
        <taxon>Endopterygota</taxon>
        <taxon>Coleoptera</taxon>
        <taxon>Polyphaga</taxon>
        <taxon>Cucujiformia</taxon>
        <taxon>Tenebrionidae</taxon>
        <taxon>Pimeliinae</taxon>
        <taxon>Asbolus</taxon>
    </lineage>
</organism>
<dbReference type="EMBL" id="QDEB01036240">
    <property type="protein sequence ID" value="RZC39226.1"/>
    <property type="molecule type" value="Genomic_DNA"/>
</dbReference>
<reference evidence="2 3" key="1">
    <citation type="submission" date="2017-03" db="EMBL/GenBank/DDBJ databases">
        <title>Genome of the blue death feigning beetle - Asbolus verrucosus.</title>
        <authorList>
            <person name="Rider S.D."/>
        </authorList>
    </citation>
    <scope>NUCLEOTIDE SEQUENCE [LARGE SCALE GENOMIC DNA]</scope>
    <source>
        <strain evidence="2">Butters</strain>
        <tissue evidence="2">Head and leg muscle</tissue>
    </source>
</reference>
<evidence type="ECO:0000313" key="2">
    <source>
        <dbReference type="EMBL" id="RZC39226.1"/>
    </source>
</evidence>
<dbReference type="Gene3D" id="2.80.10.50">
    <property type="match status" value="2"/>
</dbReference>
<evidence type="ECO:0000313" key="3">
    <source>
        <dbReference type="Proteomes" id="UP000292052"/>
    </source>
</evidence>
<sequence length="142" mass="16339">MQRCLPDEHHHHRGKHAVIRNPHSGLVLDAGDDQVKLQHFTGFAAQLWSVEPTDEGKFFIRNKANGKVLDIQGGSKRGHNIITFEKHGGENQQWHLNSDDTIVNVCDNLALDIYKDRYHAGNHLVAWTKHGKPNQHFYFQYQ</sequence>
<evidence type="ECO:0000259" key="1">
    <source>
        <dbReference type="SMART" id="SM00458"/>
    </source>
</evidence>
<dbReference type="CDD" id="cd00161">
    <property type="entry name" value="beta-trefoil_Ricin-like"/>
    <property type="match status" value="1"/>
</dbReference>
<dbReference type="Proteomes" id="UP000292052">
    <property type="component" value="Unassembled WGS sequence"/>
</dbReference>
<dbReference type="PROSITE" id="PS50231">
    <property type="entry name" value="RICIN_B_LECTIN"/>
    <property type="match status" value="1"/>
</dbReference>
<protein>
    <recommendedName>
        <fullName evidence="1">Ricin B lectin domain-containing protein</fullName>
    </recommendedName>
</protein>
<dbReference type="InterPro" id="IPR000772">
    <property type="entry name" value="Ricin_B_lectin"/>
</dbReference>
<keyword evidence="3" id="KW-1185">Reference proteome</keyword>
<proteinExistence type="predicted"/>
<accession>A0A482W2G7</accession>
<dbReference type="OrthoDB" id="26589at2759"/>
<dbReference type="AlphaFoldDB" id="A0A482W2G7"/>
<feature type="domain" description="Ricin B lectin" evidence="1">
    <location>
        <begin position="15"/>
        <end position="140"/>
    </location>
</feature>
<dbReference type="SMART" id="SM00458">
    <property type="entry name" value="RICIN"/>
    <property type="match status" value="1"/>
</dbReference>
<dbReference type="SUPFAM" id="SSF50370">
    <property type="entry name" value="Ricin B-like lectins"/>
    <property type="match status" value="1"/>
</dbReference>
<dbReference type="Pfam" id="PF14200">
    <property type="entry name" value="RicinB_lectin_2"/>
    <property type="match status" value="1"/>
</dbReference>
<name>A0A482W2G7_ASBVE</name>
<comment type="caution">
    <text evidence="2">The sequence shown here is derived from an EMBL/GenBank/DDBJ whole genome shotgun (WGS) entry which is preliminary data.</text>
</comment>
<gene>
    <name evidence="2" type="ORF">BDFB_008851</name>
</gene>